<evidence type="ECO:0000259" key="7">
    <source>
        <dbReference type="PROSITE" id="PS50217"/>
    </source>
</evidence>
<evidence type="ECO:0000256" key="2">
    <source>
        <dbReference type="ARBA" id="ARBA00023125"/>
    </source>
</evidence>
<dbReference type="InterPro" id="IPR043321">
    <property type="entry name" value="bZIP_BACH"/>
</dbReference>
<evidence type="ECO:0008006" key="10">
    <source>
        <dbReference type="Google" id="ProtNLM"/>
    </source>
</evidence>
<feature type="domain" description="BTB" evidence="6">
    <location>
        <begin position="36"/>
        <end position="102"/>
    </location>
</feature>
<sequence length="736" mass="83108">MSCSEKKDTAFAYESSVHSSNVLHRLNSQRQQGILCDVTVIAEDQRFLAHRTVLAACSDFLLSRVVQPCSGDLIITLPEEVTVKGFVPLLQFAYTSKLLVNKQNLLEIQECAKILEIHDIEETCFEFLKLKYLDDNTEFQDCSRKTFCKSFCPKSTIPCQQDLSSALGSNEVEELWRQEFPKNVKCTTEIENISPGPASPKKPCETFYFGKENDPGISSLCPKYRKFQKAFKSDRVRSVSTCSSNQDAPSPSSVQSSETSEHITLPKCLENADIQLSNTLKNQSLEMEREDELNPSETNITYQNYQSLTGPEEKRINKSGVPPCFPLEKQDFNLVSIPTAHQPYRTLNYIGSHGSGVSILLEKTGCEQNNNHVDDLPNSTPVTGSDLCIPEERSNVEREVAEHLAKGFWPDMYNNEFPCQPELEMVPTKDSQEESNMEKRQECPWLSIAINDNTERTFTTLNAVTCPFISNLSSEVYATNSELVPEESHQEKPQDDCPYACSVSLEEDSETDSEEDSGGSCSAKELECEKKLPFNAQKIISLSRYDFQTLIKRQNLTSEQLDCIHDIRRRSKNRIAAQRCRKRKLDCIQNLETEIEKLQNEKDHLLKERDQILTTLGETKQNLTGLCQQVCREAALSRDQIQILAKYSSTECPLSFLILEKDKNLLQGFSVSDCHKSAEMLPTPGTVRHPLAVEGNSVLQTLVPKQTVTENIVPVTDSQTDITSFQQQMTDLRTTE</sequence>
<dbReference type="Pfam" id="PF03131">
    <property type="entry name" value="bZIP_Maf"/>
    <property type="match status" value="1"/>
</dbReference>
<dbReference type="EMBL" id="JAACNH010000002">
    <property type="protein sequence ID" value="KAG8450264.1"/>
    <property type="molecule type" value="Genomic_DNA"/>
</dbReference>
<reference evidence="8" key="1">
    <citation type="thesis" date="2020" institute="ProQuest LLC" country="789 East Eisenhower Parkway, Ann Arbor, MI, USA">
        <title>Comparative Genomics and Chromosome Evolution.</title>
        <authorList>
            <person name="Mudd A.B."/>
        </authorList>
    </citation>
    <scope>NUCLEOTIDE SEQUENCE</scope>
    <source>
        <strain evidence="8">Female2</strain>
        <tissue evidence="8">Blood</tissue>
    </source>
</reference>
<dbReference type="OrthoDB" id="6365358at2759"/>
<dbReference type="CDD" id="cd14719">
    <property type="entry name" value="bZIP_BACH"/>
    <property type="match status" value="1"/>
</dbReference>
<dbReference type="AlphaFoldDB" id="A0A8T2K3A5"/>
<dbReference type="Proteomes" id="UP000812440">
    <property type="component" value="Chromosome 2"/>
</dbReference>
<accession>A0A8T2K3A5</accession>
<dbReference type="Gene3D" id="1.10.880.10">
    <property type="entry name" value="Transcription factor, Skn-1-like, DNA-binding domain"/>
    <property type="match status" value="1"/>
</dbReference>
<feature type="region of interest" description="Disordered" evidence="5">
    <location>
        <begin position="241"/>
        <end position="262"/>
    </location>
</feature>
<dbReference type="PROSITE" id="PS00036">
    <property type="entry name" value="BZIP_BASIC"/>
    <property type="match status" value="1"/>
</dbReference>
<organism evidence="8 9">
    <name type="scientific">Hymenochirus boettgeri</name>
    <name type="common">Congo dwarf clawed frog</name>
    <dbReference type="NCBI Taxonomy" id="247094"/>
    <lineage>
        <taxon>Eukaryota</taxon>
        <taxon>Metazoa</taxon>
        <taxon>Chordata</taxon>
        <taxon>Craniata</taxon>
        <taxon>Vertebrata</taxon>
        <taxon>Euteleostomi</taxon>
        <taxon>Amphibia</taxon>
        <taxon>Batrachia</taxon>
        <taxon>Anura</taxon>
        <taxon>Pipoidea</taxon>
        <taxon>Pipidae</taxon>
        <taxon>Pipinae</taxon>
        <taxon>Hymenochirus</taxon>
    </lineage>
</organism>
<keyword evidence="9" id="KW-1185">Reference proteome</keyword>
<feature type="domain" description="BZIP" evidence="7">
    <location>
        <begin position="568"/>
        <end position="626"/>
    </location>
</feature>
<evidence type="ECO:0000313" key="9">
    <source>
        <dbReference type="Proteomes" id="UP000812440"/>
    </source>
</evidence>
<dbReference type="SUPFAM" id="SSF54695">
    <property type="entry name" value="POZ domain"/>
    <property type="match status" value="1"/>
</dbReference>
<dbReference type="InterPro" id="IPR000210">
    <property type="entry name" value="BTB/POZ_dom"/>
</dbReference>
<evidence type="ECO:0000256" key="5">
    <source>
        <dbReference type="SAM" id="MobiDB-lite"/>
    </source>
</evidence>
<protein>
    <recommendedName>
        <fullName evidence="10">Transcription regulator protein BACH1</fullName>
    </recommendedName>
</protein>
<dbReference type="InterPro" id="IPR008917">
    <property type="entry name" value="TF_DNA-bd_sf"/>
</dbReference>
<dbReference type="PROSITE" id="PS50097">
    <property type="entry name" value="BTB"/>
    <property type="match status" value="1"/>
</dbReference>
<evidence type="ECO:0000256" key="1">
    <source>
        <dbReference type="ARBA" id="ARBA00023015"/>
    </source>
</evidence>
<keyword evidence="3" id="KW-0804">Transcription</keyword>
<dbReference type="Pfam" id="PF00651">
    <property type="entry name" value="BTB"/>
    <property type="match status" value="1"/>
</dbReference>
<evidence type="ECO:0000259" key="6">
    <source>
        <dbReference type="PROSITE" id="PS50097"/>
    </source>
</evidence>
<dbReference type="PANTHER" id="PTHR46105">
    <property type="entry name" value="AGAP004733-PA"/>
    <property type="match status" value="1"/>
</dbReference>
<proteinExistence type="predicted"/>
<dbReference type="GO" id="GO:0000981">
    <property type="term" value="F:DNA-binding transcription factor activity, RNA polymerase II-specific"/>
    <property type="evidence" value="ECO:0007669"/>
    <property type="project" value="TreeGrafter"/>
</dbReference>
<keyword evidence="1" id="KW-0805">Transcription regulation</keyword>
<keyword evidence="4" id="KW-0175">Coiled coil</keyword>
<dbReference type="SUPFAM" id="SSF47454">
    <property type="entry name" value="A DNA-binding domain in eukaryotic transcription factors"/>
    <property type="match status" value="1"/>
</dbReference>
<dbReference type="PROSITE" id="PS50217">
    <property type="entry name" value="BZIP"/>
    <property type="match status" value="1"/>
</dbReference>
<name>A0A8T2K3A5_9PIPI</name>
<dbReference type="SUPFAM" id="SSF57959">
    <property type="entry name" value="Leucine zipper domain"/>
    <property type="match status" value="1"/>
</dbReference>
<evidence type="ECO:0000256" key="4">
    <source>
        <dbReference type="SAM" id="Coils"/>
    </source>
</evidence>
<evidence type="ECO:0000256" key="3">
    <source>
        <dbReference type="ARBA" id="ARBA00023163"/>
    </source>
</evidence>
<dbReference type="InterPro" id="IPR004826">
    <property type="entry name" value="bZIP_Maf"/>
</dbReference>
<dbReference type="Gene3D" id="3.30.710.10">
    <property type="entry name" value="Potassium Channel Kv1.1, Chain A"/>
    <property type="match status" value="1"/>
</dbReference>
<dbReference type="InterPro" id="IPR046347">
    <property type="entry name" value="bZIP_sf"/>
</dbReference>
<keyword evidence="2" id="KW-0238">DNA-binding</keyword>
<evidence type="ECO:0000313" key="8">
    <source>
        <dbReference type="EMBL" id="KAG8450264.1"/>
    </source>
</evidence>
<dbReference type="PANTHER" id="PTHR46105:SF1">
    <property type="entry name" value="TRANSCRIPTION REGULATOR PROTEIN BACH1"/>
    <property type="match status" value="1"/>
</dbReference>
<dbReference type="GO" id="GO:0000978">
    <property type="term" value="F:RNA polymerase II cis-regulatory region sequence-specific DNA binding"/>
    <property type="evidence" value="ECO:0007669"/>
    <property type="project" value="TreeGrafter"/>
</dbReference>
<feature type="coiled-coil region" evidence="4">
    <location>
        <begin position="581"/>
        <end position="615"/>
    </location>
</feature>
<dbReference type="SMART" id="SM00225">
    <property type="entry name" value="BTB"/>
    <property type="match status" value="1"/>
</dbReference>
<gene>
    <name evidence="8" type="ORF">GDO86_002787</name>
</gene>
<dbReference type="InterPro" id="IPR004827">
    <property type="entry name" value="bZIP"/>
</dbReference>
<dbReference type="SMART" id="SM00338">
    <property type="entry name" value="BRLZ"/>
    <property type="match status" value="1"/>
</dbReference>
<dbReference type="InterPro" id="IPR050457">
    <property type="entry name" value="ZnFinger_BTB_dom_contain"/>
</dbReference>
<comment type="caution">
    <text evidence="8">The sequence shown here is derived from an EMBL/GenBank/DDBJ whole genome shotgun (WGS) entry which is preliminary data.</text>
</comment>
<feature type="compositionally biased region" description="Low complexity" evidence="5">
    <location>
        <begin position="249"/>
        <end position="258"/>
    </location>
</feature>
<dbReference type="InterPro" id="IPR011333">
    <property type="entry name" value="SKP1/BTB/POZ_sf"/>
</dbReference>